<sequence length="128" mass="14528">MGFRIINGQAYPIGNFQLPEQNINYKNNDNKTNFNDILQNEINKNNESYTLSKHAASRLKEINFTEADMNEIGKGFKIAEEKGSKNSVMIYKNVALVASIENRTLITAVEKERAKENIFTNIDSVVIL</sequence>
<keyword evidence="2" id="KW-1185">Reference proteome</keyword>
<evidence type="ECO:0000313" key="1">
    <source>
        <dbReference type="EMBL" id="MBD7915322.1"/>
    </source>
</evidence>
<dbReference type="RefSeq" id="WP_191750084.1">
    <property type="nucleotide sequence ID" value="NZ_JACSQZ010000029.1"/>
</dbReference>
<reference evidence="1 2" key="1">
    <citation type="submission" date="2020-08" db="EMBL/GenBank/DDBJ databases">
        <title>A Genomic Blueprint of the Chicken Gut Microbiome.</title>
        <authorList>
            <person name="Gilroy R."/>
            <person name="Ravi A."/>
            <person name="Getino M."/>
            <person name="Pursley I."/>
            <person name="Horton D.L."/>
            <person name="Alikhan N.-F."/>
            <person name="Baker D."/>
            <person name="Gharbi K."/>
            <person name="Hall N."/>
            <person name="Watson M."/>
            <person name="Adriaenssens E.M."/>
            <person name="Foster-Nyarko E."/>
            <person name="Jarju S."/>
            <person name="Secka A."/>
            <person name="Antonio M."/>
            <person name="Oren A."/>
            <person name="Chaudhuri R."/>
            <person name="La Ragione R.M."/>
            <person name="Hildebrand F."/>
            <person name="Pallen M.J."/>
        </authorList>
    </citation>
    <scope>NUCLEOTIDE SEQUENCE [LARGE SCALE GENOMIC DNA]</scope>
    <source>
        <strain evidence="1 2">Sa3CUN1</strain>
    </source>
</reference>
<accession>A0ABR8Q4G2</accession>
<gene>
    <name evidence="1" type="ORF">H9660_09195</name>
</gene>
<dbReference type="InterPro" id="IPR013367">
    <property type="entry name" value="Flagellar_put"/>
</dbReference>
<keyword evidence="1" id="KW-0282">Flagellum</keyword>
<protein>
    <submittedName>
        <fullName evidence="1">Flagellar biosynthesis protein</fullName>
    </submittedName>
</protein>
<dbReference type="NCBIfam" id="TIGR02530">
    <property type="entry name" value="flg_new"/>
    <property type="match status" value="1"/>
</dbReference>
<evidence type="ECO:0000313" key="2">
    <source>
        <dbReference type="Proteomes" id="UP000640335"/>
    </source>
</evidence>
<comment type="caution">
    <text evidence="1">The sequence shown here is derived from an EMBL/GenBank/DDBJ whole genome shotgun (WGS) entry which is preliminary data.</text>
</comment>
<dbReference type="Pfam" id="PF12611">
    <property type="entry name" value="Flagellar_put"/>
    <property type="match status" value="1"/>
</dbReference>
<keyword evidence="1" id="KW-0966">Cell projection</keyword>
<dbReference type="EMBL" id="JACSQZ010000029">
    <property type="protein sequence ID" value="MBD7915322.1"/>
    <property type="molecule type" value="Genomic_DNA"/>
</dbReference>
<organism evidence="1 2">
    <name type="scientific">Clostridium gallinarum</name>
    <dbReference type="NCBI Taxonomy" id="2762246"/>
    <lineage>
        <taxon>Bacteria</taxon>
        <taxon>Bacillati</taxon>
        <taxon>Bacillota</taxon>
        <taxon>Clostridia</taxon>
        <taxon>Eubacteriales</taxon>
        <taxon>Clostridiaceae</taxon>
        <taxon>Clostridium</taxon>
    </lineage>
</organism>
<name>A0ABR8Q4G2_9CLOT</name>
<proteinExistence type="predicted"/>
<dbReference type="Proteomes" id="UP000640335">
    <property type="component" value="Unassembled WGS sequence"/>
</dbReference>
<keyword evidence="1" id="KW-0969">Cilium</keyword>